<keyword evidence="3" id="KW-1185">Reference proteome</keyword>
<accession>A0A016W8P9</accession>
<evidence type="ECO:0000313" key="3">
    <source>
        <dbReference type="Proteomes" id="UP000024635"/>
    </source>
</evidence>
<dbReference type="AlphaFoldDB" id="A0A016W8P9"/>
<evidence type="ECO:0000256" key="1">
    <source>
        <dbReference type="SAM" id="MobiDB-lite"/>
    </source>
</evidence>
<dbReference type="Proteomes" id="UP000024635">
    <property type="component" value="Unassembled WGS sequence"/>
</dbReference>
<reference evidence="3" key="1">
    <citation type="journal article" date="2015" name="Nat. Genet.">
        <title>The genome and transcriptome of the zoonotic hookworm Ancylostoma ceylanicum identify infection-specific gene families.</title>
        <authorList>
            <person name="Schwarz E.M."/>
            <person name="Hu Y."/>
            <person name="Antoshechkin I."/>
            <person name="Miller M.M."/>
            <person name="Sternberg P.W."/>
            <person name="Aroian R.V."/>
        </authorList>
    </citation>
    <scope>NUCLEOTIDE SEQUENCE</scope>
    <source>
        <strain evidence="3">HY135</strain>
    </source>
</reference>
<gene>
    <name evidence="2" type="primary">Acey_s1070.g3533</name>
    <name evidence="2" type="ORF">Y032_1070g3533</name>
</gene>
<dbReference type="EMBL" id="JARK01000670">
    <property type="protein sequence ID" value="EYC35383.1"/>
    <property type="molecule type" value="Genomic_DNA"/>
</dbReference>
<organism evidence="2 3">
    <name type="scientific">Ancylostoma ceylanicum</name>
    <dbReference type="NCBI Taxonomy" id="53326"/>
    <lineage>
        <taxon>Eukaryota</taxon>
        <taxon>Metazoa</taxon>
        <taxon>Ecdysozoa</taxon>
        <taxon>Nematoda</taxon>
        <taxon>Chromadorea</taxon>
        <taxon>Rhabditida</taxon>
        <taxon>Rhabditina</taxon>
        <taxon>Rhabditomorpha</taxon>
        <taxon>Strongyloidea</taxon>
        <taxon>Ancylostomatidae</taxon>
        <taxon>Ancylostomatinae</taxon>
        <taxon>Ancylostoma</taxon>
    </lineage>
</organism>
<comment type="caution">
    <text evidence="2">The sequence shown here is derived from an EMBL/GenBank/DDBJ whole genome shotgun (WGS) entry which is preliminary data.</text>
</comment>
<sequence>MSRFFQLFGYPLLYFTHIIGDRLAKHQPFESERVAHLCHNFSSLGLLMQLMFTVITVTPLLVISLRCYHGSEGMARIPTVDVGEGKMCVYETMRPCKFKDFPGDRSNYRAAPYVKDYAKKCFNKNNRAICYCQSELCNGNFKLILERWENTTHSNKTQYECVREYLKNKKDLYYPAPTVEKTTKQGKVTTKIVQPTTKPAGKPTADRETIHHQPSFLPDFLGQIVQWREGEGAEWVTTKIVQPTTNPAGKPPQVTQKTTVKQATKIPVPQPTTKTTPKANSGATTFPVKIGPTTAGKNKSTIGSKGILIKSV</sequence>
<protein>
    <submittedName>
        <fullName evidence="2">Uncharacterized protein</fullName>
    </submittedName>
</protein>
<name>A0A016W8P9_9BILA</name>
<feature type="region of interest" description="Disordered" evidence="1">
    <location>
        <begin position="242"/>
        <end position="292"/>
    </location>
</feature>
<evidence type="ECO:0000313" key="2">
    <source>
        <dbReference type="EMBL" id="EYC35383.1"/>
    </source>
</evidence>
<proteinExistence type="predicted"/>
<feature type="compositionally biased region" description="Low complexity" evidence="1">
    <location>
        <begin position="251"/>
        <end position="278"/>
    </location>
</feature>